<dbReference type="CDD" id="cd00090">
    <property type="entry name" value="HTH_ARSR"/>
    <property type="match status" value="1"/>
</dbReference>
<dbReference type="AlphaFoldDB" id="A0AA97H1B1"/>
<keyword evidence="3" id="KW-0418">Kinase</keyword>
<evidence type="ECO:0000256" key="4">
    <source>
        <dbReference type="ARBA" id="ARBA00022840"/>
    </source>
</evidence>
<dbReference type="SMART" id="SM00382">
    <property type="entry name" value="AAA"/>
    <property type="match status" value="1"/>
</dbReference>
<dbReference type="GO" id="GO:0006355">
    <property type="term" value="P:regulation of DNA-templated transcription"/>
    <property type="evidence" value="ECO:0007669"/>
    <property type="project" value="InterPro"/>
</dbReference>
<dbReference type="SUPFAM" id="SSF53062">
    <property type="entry name" value="PTS system fructose IIA component-like"/>
    <property type="match status" value="1"/>
</dbReference>
<dbReference type="EMBL" id="CP135996">
    <property type="protein sequence ID" value="WOC32461.1"/>
    <property type="molecule type" value="Genomic_DNA"/>
</dbReference>
<dbReference type="PROSITE" id="PS00675">
    <property type="entry name" value="SIGMA54_INTERACT_1"/>
    <property type="match status" value="1"/>
</dbReference>
<name>A0AA97H1B1_9FIRM</name>
<dbReference type="SUPFAM" id="SSF46785">
    <property type="entry name" value="Winged helix' DNA-binding domain"/>
    <property type="match status" value="1"/>
</dbReference>
<dbReference type="Gene3D" id="1.10.10.10">
    <property type="entry name" value="Winged helix-like DNA-binding domain superfamily/Winged helix DNA-binding domain"/>
    <property type="match status" value="1"/>
</dbReference>
<evidence type="ECO:0000259" key="6">
    <source>
        <dbReference type="PROSITE" id="PS50045"/>
    </source>
</evidence>
<dbReference type="InterPro" id="IPR025943">
    <property type="entry name" value="Sigma_54_int_dom_ATP-bd_2"/>
</dbReference>
<organism evidence="9 10">
    <name type="scientific">Caproicibacterium argilliputei</name>
    <dbReference type="NCBI Taxonomy" id="3030016"/>
    <lineage>
        <taxon>Bacteria</taxon>
        <taxon>Bacillati</taxon>
        <taxon>Bacillota</taxon>
        <taxon>Clostridia</taxon>
        <taxon>Eubacteriales</taxon>
        <taxon>Oscillospiraceae</taxon>
        <taxon>Caproicibacterium</taxon>
    </lineage>
</organism>
<dbReference type="GO" id="GO:0005524">
    <property type="term" value="F:ATP binding"/>
    <property type="evidence" value="ECO:0007669"/>
    <property type="project" value="UniProtKB-KW"/>
</dbReference>
<dbReference type="Pfam" id="PF00158">
    <property type="entry name" value="Sigma54_activat"/>
    <property type="match status" value="1"/>
</dbReference>
<evidence type="ECO:0000256" key="3">
    <source>
        <dbReference type="ARBA" id="ARBA00022777"/>
    </source>
</evidence>
<keyword evidence="5" id="KW-0238">DNA-binding</keyword>
<dbReference type="InterPro" id="IPR002078">
    <property type="entry name" value="Sigma_54_int"/>
</dbReference>
<dbReference type="InterPro" id="IPR011608">
    <property type="entry name" value="PRD"/>
</dbReference>
<dbReference type="Pfam" id="PF00874">
    <property type="entry name" value="PRD"/>
    <property type="match status" value="2"/>
</dbReference>
<dbReference type="CDD" id="cd00009">
    <property type="entry name" value="AAA"/>
    <property type="match status" value="1"/>
</dbReference>
<evidence type="ECO:0000256" key="2">
    <source>
        <dbReference type="ARBA" id="ARBA00022741"/>
    </source>
</evidence>
<dbReference type="KEGG" id="carl:PXC00_00925"/>
<dbReference type="Proteomes" id="UP001300604">
    <property type="component" value="Chromosome"/>
</dbReference>
<dbReference type="InterPro" id="IPR025662">
    <property type="entry name" value="Sigma_54_int_dom_ATP-bd_1"/>
</dbReference>
<dbReference type="PANTHER" id="PTHR32071">
    <property type="entry name" value="TRANSCRIPTIONAL REGULATORY PROTEIN"/>
    <property type="match status" value="1"/>
</dbReference>
<dbReference type="RefSeq" id="WP_275844833.1">
    <property type="nucleotide sequence ID" value="NZ_CP135996.1"/>
</dbReference>
<protein>
    <submittedName>
        <fullName evidence="9">Sigma 54-interacting transcriptional regulator</fullName>
    </submittedName>
</protein>
<dbReference type="PANTHER" id="PTHR32071:SF38">
    <property type="entry name" value="PSP OPERON TRANSCRIPTIONAL ACTIVATOR"/>
    <property type="match status" value="1"/>
</dbReference>
<dbReference type="GO" id="GO:0016020">
    <property type="term" value="C:membrane"/>
    <property type="evidence" value="ECO:0007669"/>
    <property type="project" value="InterPro"/>
</dbReference>
<dbReference type="PROSITE" id="PS00676">
    <property type="entry name" value="SIGMA54_INTERACT_2"/>
    <property type="match status" value="1"/>
</dbReference>
<reference evidence="10" key="3">
    <citation type="submission" date="2024-06" db="EMBL/GenBank/DDBJ databases">
        <authorList>
            <person name="Zeng C."/>
        </authorList>
    </citation>
    <scope>NUCLEOTIDE SEQUENCE [LARGE SCALE GENOMIC DNA]</scope>
    <source>
        <strain evidence="10">ZCY20-5</strain>
    </source>
</reference>
<feature type="domain" description="PRD" evidence="8">
    <location>
        <begin position="433"/>
        <end position="538"/>
    </location>
</feature>
<evidence type="ECO:0000259" key="8">
    <source>
        <dbReference type="PROSITE" id="PS51372"/>
    </source>
</evidence>
<dbReference type="InterPro" id="IPR004701">
    <property type="entry name" value="PTS_EIIA_man-typ"/>
</dbReference>
<dbReference type="InterPro" id="IPR036388">
    <property type="entry name" value="WH-like_DNA-bd_sf"/>
</dbReference>
<gene>
    <name evidence="9" type="ORF">PXC00_00925</name>
</gene>
<evidence type="ECO:0000313" key="9">
    <source>
        <dbReference type="EMBL" id="WOC32461.1"/>
    </source>
</evidence>
<sequence length="893" mass="98885">MKRIDTVKQRLAELTGQRGISAGELAEDLGLSRANVSSDLNALCKAGLAEKYGSKPIYYKIAEATVCQSGELLLDAFVQSNHSLFHCVEEAKAAVLYPPHGMHMLFFGETGVGKSMFAELIYQYAHEKGCLAADGPFVDFNCADYADNPQLLLSQLMGAKKGAYTGADSDRPGLIEKADGGILFLDEVHRLPPQGQEMLFTFMDKGIYRRLGETDAQRSATVLLICATTEDPGSNLLKTFVRRIPMVIKIPSLSERSTDERLNLISTFFTAESARLGKPISVSVNSVRSLLSYPCPNNIGQLKNDIQILCARAYSDYVSGKKDELCIVSLDLPDAIRKGLFSETSHRDIWKRYIGMNKRFCVFDSTAKTPLFTRDESSETIYDMIDERMRELKNAHASEQEIEKELNSDIELYFQKYISQEAGTQSFSNLKNLVGMKIIYAADEILSQASRELTRAFQDDVRYGLSIHIYNSINRVQRGRKIVNPQLNNMRKRYPKEFSAALKGLAIINDQFDVEMPIDEAGFLAAFFNIDCLGKRAKVRVIVIAHGSSTAASMAETANRLLGFQDAAIGINALLDESPQAVYHHLKDYLHQHPAESGLLLLVDMGSLLNFAPAVQKELGTPTKAIPLVSTLHVVEAARKASLGYSLEEIYRAVMRIQELSPEGAPALPSKERLARIFIISICTTGEGSAALIKNILDSQLNYHGGICETIALKLTDFENIRERLETISKIGRIICIISSFDVGFPVAHYRLSEVIDGNALTKIQKTVDQECTLENISGTFSTMLKNADGPRLLAAVRKAVEGMEQKSGCTLTPDVKIGLYCHMGCMVDRLLSNGTLRAFPGKEAYRNQNEALLHQIKEACVPLTSAFQISISEDEFCYLSKFFTEPNCVHPA</sequence>
<dbReference type="GO" id="GO:0003677">
    <property type="term" value="F:DNA binding"/>
    <property type="evidence" value="ECO:0007669"/>
    <property type="project" value="UniProtKB-KW"/>
</dbReference>
<proteinExistence type="predicted"/>
<dbReference type="GO" id="GO:0009401">
    <property type="term" value="P:phosphoenolpyruvate-dependent sugar phosphotransferase system"/>
    <property type="evidence" value="ECO:0007669"/>
    <property type="project" value="InterPro"/>
</dbReference>
<keyword evidence="1" id="KW-0808">Transferase</keyword>
<dbReference type="InterPro" id="IPR011991">
    <property type="entry name" value="ArsR-like_HTH"/>
</dbReference>
<evidence type="ECO:0000256" key="5">
    <source>
        <dbReference type="ARBA" id="ARBA00023125"/>
    </source>
</evidence>
<evidence type="ECO:0000313" key="10">
    <source>
        <dbReference type="Proteomes" id="UP001300604"/>
    </source>
</evidence>
<dbReference type="InterPro" id="IPR003593">
    <property type="entry name" value="AAA+_ATPase"/>
</dbReference>
<dbReference type="InterPro" id="IPR036634">
    <property type="entry name" value="PRD_sf"/>
</dbReference>
<reference evidence="9 10" key="2">
    <citation type="submission" date="2024-06" db="EMBL/GenBank/DDBJ databases">
        <title>Caproicibacterium argilliputei sp. nov, a novel caproic acid producing anaerobic bacterium isolated from pit mud.</title>
        <authorList>
            <person name="Xia S."/>
        </authorList>
    </citation>
    <scope>NUCLEOTIDE SEQUENCE [LARGE SCALE GENOMIC DNA]</scope>
    <source>
        <strain evidence="9 10">ZCY20-5</strain>
    </source>
</reference>
<dbReference type="SUPFAM" id="SSF63520">
    <property type="entry name" value="PTS-regulatory domain, PRD"/>
    <property type="match status" value="2"/>
</dbReference>
<evidence type="ECO:0000256" key="1">
    <source>
        <dbReference type="ARBA" id="ARBA00022679"/>
    </source>
</evidence>
<dbReference type="Pfam" id="PF03610">
    <property type="entry name" value="EIIA-man"/>
    <property type="match status" value="1"/>
</dbReference>
<reference evidence="10" key="1">
    <citation type="submission" date="2024-06" db="EMBL/GenBank/DDBJ databases">
        <title>Caproicibacterium argilliputei sp. nov, a novel caproic acid producing anaerobic bacterium isolated from pit mud.</title>
        <authorList>
            <person name="Zeng C."/>
        </authorList>
    </citation>
    <scope>NUCLEOTIDE SEQUENCE [LARGE SCALE GENOMIC DNA]</scope>
    <source>
        <strain evidence="10">ZCY20-5</strain>
    </source>
</reference>
<dbReference type="SUPFAM" id="SSF52540">
    <property type="entry name" value="P-loop containing nucleoside triphosphate hydrolases"/>
    <property type="match status" value="1"/>
</dbReference>
<dbReference type="PROSITE" id="PS50045">
    <property type="entry name" value="SIGMA54_INTERACT_4"/>
    <property type="match status" value="1"/>
</dbReference>
<dbReference type="PROSITE" id="PS51372">
    <property type="entry name" value="PRD_2"/>
    <property type="match status" value="2"/>
</dbReference>
<keyword evidence="2" id="KW-0547">Nucleotide-binding</keyword>
<keyword evidence="10" id="KW-1185">Reference proteome</keyword>
<dbReference type="InterPro" id="IPR027417">
    <property type="entry name" value="P-loop_NTPase"/>
</dbReference>
<dbReference type="InterPro" id="IPR036662">
    <property type="entry name" value="PTS_EIIA_man-typ_sf"/>
</dbReference>
<dbReference type="CDD" id="cd00006">
    <property type="entry name" value="PTS_IIA_man"/>
    <property type="match status" value="1"/>
</dbReference>
<dbReference type="GO" id="GO:0016301">
    <property type="term" value="F:kinase activity"/>
    <property type="evidence" value="ECO:0007669"/>
    <property type="project" value="UniProtKB-KW"/>
</dbReference>
<dbReference type="PROSITE" id="PS51096">
    <property type="entry name" value="PTS_EIIA_TYPE_4"/>
    <property type="match status" value="1"/>
</dbReference>
<dbReference type="InterPro" id="IPR036390">
    <property type="entry name" value="WH_DNA-bd_sf"/>
</dbReference>
<feature type="domain" description="PRD" evidence="8">
    <location>
        <begin position="788"/>
        <end position="893"/>
    </location>
</feature>
<accession>A0AA97H1B1</accession>
<keyword evidence="4" id="KW-0067">ATP-binding</keyword>
<feature type="domain" description="Sigma-54 factor interaction" evidence="6">
    <location>
        <begin position="77"/>
        <end position="311"/>
    </location>
</feature>
<dbReference type="InterPro" id="IPR033887">
    <property type="entry name" value="PTS_IIA_man"/>
</dbReference>
<feature type="domain" description="PTS EIIA type-4" evidence="7">
    <location>
        <begin position="538"/>
        <end position="665"/>
    </location>
</feature>
<dbReference type="Gene3D" id="3.40.50.300">
    <property type="entry name" value="P-loop containing nucleotide triphosphate hydrolases"/>
    <property type="match status" value="1"/>
</dbReference>
<dbReference type="Gene3D" id="1.10.1790.10">
    <property type="entry name" value="PRD domain"/>
    <property type="match status" value="2"/>
</dbReference>
<evidence type="ECO:0000259" key="7">
    <source>
        <dbReference type="PROSITE" id="PS51096"/>
    </source>
</evidence>
<dbReference type="Gene3D" id="3.40.50.510">
    <property type="entry name" value="Phosphotransferase system, mannose-type IIA component"/>
    <property type="match status" value="1"/>
</dbReference>